<dbReference type="PROSITE" id="PS50067">
    <property type="entry name" value="KINESIN_MOTOR_2"/>
    <property type="match status" value="1"/>
</dbReference>
<reference evidence="11" key="2">
    <citation type="submission" date="2010-04" db="EMBL/GenBank/DDBJ databases">
        <authorList>
            <person name="Buell R."/>
            <person name="Hamilton J."/>
            <person name="Hostetler J."/>
        </authorList>
    </citation>
    <scope>NUCLEOTIDE SEQUENCE [LARGE SCALE GENOMIC DNA]</scope>
    <source>
        <strain evidence="11">DAOM:BR144</strain>
    </source>
</reference>
<dbReference type="PANTHER" id="PTHR47969">
    <property type="entry name" value="CHROMOSOME-ASSOCIATED KINESIN KIF4A-RELATED"/>
    <property type="match status" value="1"/>
</dbReference>
<dbReference type="InParanoid" id="K3X8T0"/>
<protein>
    <recommendedName>
        <fullName evidence="7">Kinesin-like protein</fullName>
    </recommendedName>
</protein>
<dbReference type="GO" id="GO:0007018">
    <property type="term" value="P:microtubule-based movement"/>
    <property type="evidence" value="ECO:0007669"/>
    <property type="project" value="InterPro"/>
</dbReference>
<evidence type="ECO:0000256" key="4">
    <source>
        <dbReference type="ARBA" id="ARBA00022840"/>
    </source>
</evidence>
<dbReference type="GO" id="GO:0005524">
    <property type="term" value="F:ATP binding"/>
    <property type="evidence" value="ECO:0007669"/>
    <property type="project" value="UniProtKB-UniRule"/>
</dbReference>
<comment type="similarity">
    <text evidence="6 7">Belongs to the TRAFAC class myosin-kinesin ATPase superfamily. Kinesin family.</text>
</comment>
<feature type="domain" description="Kinesin motor" evidence="9">
    <location>
        <begin position="11"/>
        <end position="349"/>
    </location>
</feature>
<dbReference type="EMBL" id="GL376597">
    <property type="status" value="NOT_ANNOTATED_CDS"/>
    <property type="molecule type" value="Genomic_DNA"/>
</dbReference>
<dbReference type="eggNOG" id="KOG4280">
    <property type="taxonomic scope" value="Eukaryota"/>
</dbReference>
<keyword evidence="3 6" id="KW-0547">Nucleotide-binding</keyword>
<keyword evidence="4 6" id="KW-0067">ATP-binding</keyword>
<dbReference type="FunFam" id="3.40.850.10:FF:000077">
    <property type="entry name" value="Putative Unc104-like kinesin"/>
    <property type="match status" value="1"/>
</dbReference>
<feature type="coiled-coil region" evidence="8">
    <location>
        <begin position="348"/>
        <end position="382"/>
    </location>
</feature>
<dbReference type="SMART" id="SM00129">
    <property type="entry name" value="KISc"/>
    <property type="match status" value="1"/>
</dbReference>
<sequence length="545" mass="61116">MTKPDEKEAENIRVAVRCRPMNEREIREQAVSCFTSENGIAVLTNLENSSEKHEFGYDFVYGCDSLQETVFQDIGVPILDRAFGGYNGTIFAYGQTGSGKTFSMSGVSGNESLEGLIPRMNKTIFERIKVEKGQDPNKLFLVECSFFEIYNEIIYDLLDSSGNGKKNKGGLEIKEHSVLGIYVKDLQERVVENREEVIELMAQGAQARTVGYTQMNSESSRSHSIFTIKIHQKDSTDESKNIFAKINLVDLAGSERAASTGAQGDRLKEGANINKSLSALGNVINALVEASRMGKKVFIPYRNSKLTRVLQESLGGNSLCSMLATLSPANINFPETLSTLKYASRAKSIKVNAKKNEASSQISQLNEEIAALKKKLMEQTEATLGLDPKEKEEIVKAYEKQIQEMDRIRLQTWEDKAKLSKQHELERKRLAKERAIADQKVREERTRKWKLLEEKGDIELMLRALRDLDRSPAGATGATGCSSVEEKWLEMAAKLKSLESESKDHRTLIMVFKDSLHKDVEQWAKRFQVDTKGGSKRDDSAALDQ</sequence>
<dbReference type="InterPro" id="IPR036961">
    <property type="entry name" value="Kinesin_motor_dom_sf"/>
</dbReference>
<evidence type="ECO:0000313" key="10">
    <source>
        <dbReference type="EnsemblProtists" id="PYU1_T013629"/>
    </source>
</evidence>
<dbReference type="Gene3D" id="3.40.850.10">
    <property type="entry name" value="Kinesin motor domain"/>
    <property type="match status" value="1"/>
</dbReference>
<evidence type="ECO:0000256" key="2">
    <source>
        <dbReference type="ARBA" id="ARBA00022490"/>
    </source>
</evidence>
<dbReference type="CDD" id="cd00106">
    <property type="entry name" value="KISc"/>
    <property type="match status" value="1"/>
</dbReference>
<dbReference type="InterPro" id="IPR001752">
    <property type="entry name" value="Kinesin_motor_dom"/>
</dbReference>
<organism evidence="10 11">
    <name type="scientific">Globisporangium ultimum (strain ATCC 200006 / CBS 805.95 / DAOM BR144)</name>
    <name type="common">Pythium ultimum</name>
    <dbReference type="NCBI Taxonomy" id="431595"/>
    <lineage>
        <taxon>Eukaryota</taxon>
        <taxon>Sar</taxon>
        <taxon>Stramenopiles</taxon>
        <taxon>Oomycota</taxon>
        <taxon>Peronosporomycetes</taxon>
        <taxon>Pythiales</taxon>
        <taxon>Pythiaceae</taxon>
        <taxon>Globisporangium</taxon>
    </lineage>
</organism>
<keyword evidence="6 7" id="KW-0505">Motor protein</keyword>
<dbReference type="InterPro" id="IPR027417">
    <property type="entry name" value="P-loop_NTPase"/>
</dbReference>
<dbReference type="PROSITE" id="PS00411">
    <property type="entry name" value="KINESIN_MOTOR_1"/>
    <property type="match status" value="1"/>
</dbReference>
<dbReference type="GO" id="GO:0007052">
    <property type="term" value="P:mitotic spindle organization"/>
    <property type="evidence" value="ECO:0007669"/>
    <property type="project" value="TreeGrafter"/>
</dbReference>
<dbReference type="GO" id="GO:0008017">
    <property type="term" value="F:microtubule binding"/>
    <property type="evidence" value="ECO:0007669"/>
    <property type="project" value="InterPro"/>
</dbReference>
<keyword evidence="5 8" id="KW-0175">Coiled coil</keyword>
<dbReference type="PANTHER" id="PTHR47969:SF15">
    <property type="entry name" value="CHROMOSOME-ASSOCIATED KINESIN KIF4A-RELATED"/>
    <property type="match status" value="1"/>
</dbReference>
<evidence type="ECO:0000313" key="11">
    <source>
        <dbReference type="Proteomes" id="UP000019132"/>
    </source>
</evidence>
<evidence type="ECO:0000256" key="6">
    <source>
        <dbReference type="PROSITE-ProRule" id="PRU00283"/>
    </source>
</evidence>
<proteinExistence type="inferred from homology"/>
<dbReference type="GO" id="GO:0005875">
    <property type="term" value="C:microtubule associated complex"/>
    <property type="evidence" value="ECO:0007669"/>
    <property type="project" value="TreeGrafter"/>
</dbReference>
<evidence type="ECO:0000256" key="7">
    <source>
        <dbReference type="RuleBase" id="RU000394"/>
    </source>
</evidence>
<dbReference type="Proteomes" id="UP000019132">
    <property type="component" value="Unassembled WGS sequence"/>
</dbReference>
<dbReference type="SUPFAM" id="SSF52540">
    <property type="entry name" value="P-loop containing nucleoside triphosphate hydrolases"/>
    <property type="match status" value="1"/>
</dbReference>
<dbReference type="GO" id="GO:0005737">
    <property type="term" value="C:cytoplasm"/>
    <property type="evidence" value="ECO:0007669"/>
    <property type="project" value="UniProtKB-SubCell"/>
</dbReference>
<evidence type="ECO:0000256" key="1">
    <source>
        <dbReference type="ARBA" id="ARBA00004496"/>
    </source>
</evidence>
<evidence type="ECO:0000256" key="5">
    <source>
        <dbReference type="ARBA" id="ARBA00023054"/>
    </source>
</evidence>
<dbReference type="InterPro" id="IPR027640">
    <property type="entry name" value="Kinesin-like_fam"/>
</dbReference>
<comment type="subcellular location">
    <subcellularLocation>
        <location evidence="1">Cytoplasm</location>
    </subcellularLocation>
</comment>
<feature type="binding site" evidence="6">
    <location>
        <begin position="94"/>
        <end position="101"/>
    </location>
    <ligand>
        <name>ATP</name>
        <dbReference type="ChEBI" id="CHEBI:30616"/>
    </ligand>
</feature>
<reference evidence="11" key="1">
    <citation type="journal article" date="2010" name="Genome Biol.">
        <title>Genome sequence of the necrotrophic plant pathogen Pythium ultimum reveals original pathogenicity mechanisms and effector repertoire.</title>
        <authorList>
            <person name="Levesque C.A."/>
            <person name="Brouwer H."/>
            <person name="Cano L."/>
            <person name="Hamilton J.P."/>
            <person name="Holt C."/>
            <person name="Huitema E."/>
            <person name="Raffaele S."/>
            <person name="Robideau G.P."/>
            <person name="Thines M."/>
            <person name="Win J."/>
            <person name="Zerillo M.M."/>
            <person name="Beakes G.W."/>
            <person name="Boore J.L."/>
            <person name="Busam D."/>
            <person name="Dumas B."/>
            <person name="Ferriera S."/>
            <person name="Fuerstenberg S.I."/>
            <person name="Gachon C.M."/>
            <person name="Gaulin E."/>
            <person name="Govers F."/>
            <person name="Grenville-Briggs L."/>
            <person name="Horner N."/>
            <person name="Hostetler J."/>
            <person name="Jiang R.H."/>
            <person name="Johnson J."/>
            <person name="Krajaejun T."/>
            <person name="Lin H."/>
            <person name="Meijer H.J."/>
            <person name="Moore B."/>
            <person name="Morris P."/>
            <person name="Phuntmart V."/>
            <person name="Puiu D."/>
            <person name="Shetty J."/>
            <person name="Stajich J.E."/>
            <person name="Tripathy S."/>
            <person name="Wawra S."/>
            <person name="van West P."/>
            <person name="Whitty B.R."/>
            <person name="Coutinho P.M."/>
            <person name="Henrissat B."/>
            <person name="Martin F."/>
            <person name="Thomas P.D."/>
            <person name="Tyler B.M."/>
            <person name="De Vries R.P."/>
            <person name="Kamoun S."/>
            <person name="Yandell M."/>
            <person name="Tisserat N."/>
            <person name="Buell C.R."/>
        </authorList>
    </citation>
    <scope>NUCLEOTIDE SEQUENCE</scope>
    <source>
        <strain evidence="11">DAOM:BR144</strain>
    </source>
</reference>
<evidence type="ECO:0000259" key="9">
    <source>
        <dbReference type="PROSITE" id="PS50067"/>
    </source>
</evidence>
<dbReference type="VEuPathDB" id="FungiDB:PYU1_G013600"/>
<dbReference type="STRING" id="431595.K3X8T0"/>
<dbReference type="EnsemblProtists" id="PYU1_T013629">
    <property type="protein sequence ID" value="PYU1_T013629"/>
    <property type="gene ID" value="PYU1_G013600"/>
</dbReference>
<evidence type="ECO:0000256" key="3">
    <source>
        <dbReference type="ARBA" id="ARBA00022741"/>
    </source>
</evidence>
<dbReference type="OMA" id="LIPRINT"/>
<dbReference type="GO" id="GO:0005874">
    <property type="term" value="C:microtubule"/>
    <property type="evidence" value="ECO:0007669"/>
    <property type="project" value="UniProtKB-KW"/>
</dbReference>
<dbReference type="PRINTS" id="PR00380">
    <property type="entry name" value="KINESINHEAVY"/>
</dbReference>
<reference evidence="10" key="3">
    <citation type="submission" date="2015-02" db="UniProtKB">
        <authorList>
            <consortium name="EnsemblProtists"/>
        </authorList>
    </citation>
    <scope>IDENTIFICATION</scope>
    <source>
        <strain evidence="10">DAOM BR144</strain>
    </source>
</reference>
<keyword evidence="11" id="KW-1185">Reference proteome</keyword>
<dbReference type="HOGENOM" id="CLU_001485_2_1_1"/>
<dbReference type="GO" id="GO:0051231">
    <property type="term" value="P:spindle elongation"/>
    <property type="evidence" value="ECO:0007669"/>
    <property type="project" value="TreeGrafter"/>
</dbReference>
<accession>K3X8T0</accession>
<keyword evidence="7" id="KW-0493">Microtubule</keyword>
<dbReference type="AlphaFoldDB" id="K3X8T0"/>
<keyword evidence="2" id="KW-0963">Cytoplasm</keyword>
<dbReference type="InterPro" id="IPR019821">
    <property type="entry name" value="Kinesin_motor_CS"/>
</dbReference>
<evidence type="ECO:0000256" key="8">
    <source>
        <dbReference type="SAM" id="Coils"/>
    </source>
</evidence>
<dbReference type="Pfam" id="PF00225">
    <property type="entry name" value="Kinesin"/>
    <property type="match status" value="1"/>
</dbReference>
<name>K3X8T0_GLOUD</name>
<dbReference type="GO" id="GO:0003777">
    <property type="term" value="F:microtubule motor activity"/>
    <property type="evidence" value="ECO:0007669"/>
    <property type="project" value="InterPro"/>
</dbReference>